<evidence type="ECO:0000256" key="4">
    <source>
        <dbReference type="ARBA" id="ARBA00022801"/>
    </source>
</evidence>
<evidence type="ECO:0000313" key="9">
    <source>
        <dbReference type="Proteomes" id="UP000036403"/>
    </source>
</evidence>
<comment type="subcellular location">
    <subcellularLocation>
        <location evidence="1">Nucleus</location>
    </subcellularLocation>
</comment>
<dbReference type="GO" id="GO:0005634">
    <property type="term" value="C:nucleus"/>
    <property type="evidence" value="ECO:0007669"/>
    <property type="project" value="UniProtKB-SubCell"/>
</dbReference>
<comment type="caution">
    <text evidence="8">The sequence shown here is derived from an EMBL/GenBank/DDBJ whole genome shotgun (WGS) entry which is preliminary data.</text>
</comment>
<keyword evidence="6" id="KW-0539">Nucleus</keyword>
<gene>
    <name evidence="8" type="ORF">RF55_11667</name>
</gene>
<name>A0A0J7KEV3_LASNI</name>
<dbReference type="Proteomes" id="UP000036403">
    <property type="component" value="Unassembled WGS sequence"/>
</dbReference>
<dbReference type="PANTHER" id="PTHR13204:SF1">
    <property type="entry name" value="ESTER HYDROLASE C11ORF54"/>
    <property type="match status" value="1"/>
</dbReference>
<evidence type="ECO:0000313" key="8">
    <source>
        <dbReference type="EMBL" id="KMQ88787.1"/>
    </source>
</evidence>
<evidence type="ECO:0000256" key="3">
    <source>
        <dbReference type="ARBA" id="ARBA00022723"/>
    </source>
</evidence>
<sequence length="265" mass="29781">MALENQENGIALHGFYTEFTQQIVHLNLPDLSEVKNVLEPALREYFNEANVSVVPCPDLRESPFHLAAPGLSGETIIMKMGGTEFLWINPTHNMDKSCNGDPGYVLKVNAKGRRTNVNFPTAIQTGLQRRYEPNDFIGLGGTFVIKNGIVRNRLRCPSLDLNSPSELIHHTSTPLVAVGTILSRKTHTSYYFEEGLFEGNAEPTILLHQLQESEFETEVFHTFACNRVDVGGHFLNDFSPLDTEYEGYFNLATKFIRVTNFCLPN</sequence>
<organism evidence="8 9">
    <name type="scientific">Lasius niger</name>
    <name type="common">Black garden ant</name>
    <dbReference type="NCBI Taxonomy" id="67767"/>
    <lineage>
        <taxon>Eukaryota</taxon>
        <taxon>Metazoa</taxon>
        <taxon>Ecdysozoa</taxon>
        <taxon>Arthropoda</taxon>
        <taxon>Hexapoda</taxon>
        <taxon>Insecta</taxon>
        <taxon>Pterygota</taxon>
        <taxon>Neoptera</taxon>
        <taxon>Endopterygota</taxon>
        <taxon>Hymenoptera</taxon>
        <taxon>Apocrita</taxon>
        <taxon>Aculeata</taxon>
        <taxon>Formicoidea</taxon>
        <taxon>Formicidae</taxon>
        <taxon>Formicinae</taxon>
        <taxon>Lasius</taxon>
        <taxon>Lasius</taxon>
    </lineage>
</organism>
<evidence type="ECO:0000256" key="6">
    <source>
        <dbReference type="ARBA" id="ARBA00023242"/>
    </source>
</evidence>
<reference evidence="8 9" key="1">
    <citation type="submission" date="2015-04" db="EMBL/GenBank/DDBJ databases">
        <title>Lasius niger genome sequencing.</title>
        <authorList>
            <person name="Konorov E.A."/>
            <person name="Nikitin M.A."/>
            <person name="Kirill M.V."/>
            <person name="Chang P."/>
        </authorList>
    </citation>
    <scope>NUCLEOTIDE SEQUENCE [LARGE SCALE GENOMIC DNA]</scope>
    <source>
        <tissue evidence="8">Whole</tissue>
    </source>
</reference>
<evidence type="ECO:0000256" key="2">
    <source>
        <dbReference type="ARBA" id="ARBA00011245"/>
    </source>
</evidence>
<dbReference type="SUPFAM" id="SSF117856">
    <property type="entry name" value="AF0104/ALDC/Ptd012-like"/>
    <property type="match status" value="1"/>
</dbReference>
<accession>A0A0J7KEV3</accession>
<dbReference type="EMBL" id="LBMM01008565">
    <property type="protein sequence ID" value="KMQ88787.1"/>
    <property type="molecule type" value="Genomic_DNA"/>
</dbReference>
<proteinExistence type="predicted"/>
<comment type="subunit">
    <text evidence="2">Monomer.</text>
</comment>
<keyword evidence="4 8" id="KW-0378">Hydrolase</keyword>
<evidence type="ECO:0000256" key="5">
    <source>
        <dbReference type="ARBA" id="ARBA00022833"/>
    </source>
</evidence>
<dbReference type="OrthoDB" id="7552260at2759"/>
<dbReference type="GO" id="GO:0016788">
    <property type="term" value="F:hydrolase activity, acting on ester bonds"/>
    <property type="evidence" value="ECO:0007669"/>
    <property type="project" value="TreeGrafter"/>
</dbReference>
<evidence type="ECO:0000256" key="1">
    <source>
        <dbReference type="ARBA" id="ARBA00004123"/>
    </source>
</evidence>
<evidence type="ECO:0000259" key="7">
    <source>
        <dbReference type="SMART" id="SM01168"/>
    </source>
</evidence>
<keyword evidence="3" id="KW-0479">Metal-binding</keyword>
<feature type="domain" description="DUF1907" evidence="7">
    <location>
        <begin position="37"/>
        <end position="258"/>
    </location>
</feature>
<keyword evidence="5" id="KW-0862">Zinc</keyword>
<dbReference type="SMART" id="SM01168">
    <property type="entry name" value="DUF1907"/>
    <property type="match status" value="1"/>
</dbReference>
<dbReference type="InterPro" id="IPR015021">
    <property type="entry name" value="C11orf54_DUF1907"/>
</dbReference>
<protein>
    <submittedName>
        <fullName evidence="8">Ester hydrolase c11orf54-like protein</fullName>
    </submittedName>
</protein>
<keyword evidence="9" id="KW-1185">Reference proteome</keyword>
<dbReference type="AlphaFoldDB" id="A0A0J7KEV3"/>
<dbReference type="GO" id="GO:0008270">
    <property type="term" value="F:zinc ion binding"/>
    <property type="evidence" value="ECO:0007669"/>
    <property type="project" value="TreeGrafter"/>
</dbReference>
<dbReference type="PaxDb" id="67767-A0A0J7KEV3"/>
<dbReference type="PANTHER" id="PTHR13204">
    <property type="entry name" value="PTD012 PROTEIN"/>
    <property type="match status" value="1"/>
</dbReference>
<dbReference type="Pfam" id="PF08925">
    <property type="entry name" value="DUF1907"/>
    <property type="match status" value="2"/>
</dbReference>